<keyword evidence="9" id="KW-0969">Cilium</keyword>
<dbReference type="GO" id="GO:0044780">
    <property type="term" value="P:bacterial-type flagellum assembly"/>
    <property type="evidence" value="ECO:0007669"/>
    <property type="project" value="InterPro"/>
</dbReference>
<evidence type="ECO:0000256" key="5">
    <source>
        <dbReference type="ARBA" id="ARBA00022764"/>
    </source>
</evidence>
<keyword evidence="9" id="KW-0966">Cell projection</keyword>
<dbReference type="Gene3D" id="3.90.1210.10">
    <property type="entry name" value="Antifreeze-like/N-acetylneuraminic acid synthase C-terminal domain"/>
    <property type="match status" value="1"/>
</dbReference>
<comment type="subcellular location">
    <subcellularLocation>
        <location evidence="1 7">Periplasm</location>
    </subcellularLocation>
</comment>
<evidence type="ECO:0000256" key="7">
    <source>
        <dbReference type="RuleBase" id="RU362063"/>
    </source>
</evidence>
<comment type="function">
    <text evidence="6 7">Involved in the assembly process of the P-ring formation. It may associate with FlgF on the rod constituting a structure essential for the P-ring assembly or may act as a modulator protein for the P-ring assembly.</text>
</comment>
<feature type="signal peptide" evidence="7">
    <location>
        <begin position="1"/>
        <end position="19"/>
    </location>
</feature>
<evidence type="ECO:0000256" key="1">
    <source>
        <dbReference type="ARBA" id="ARBA00004418"/>
    </source>
</evidence>
<keyword evidence="10" id="KW-1185">Reference proteome</keyword>
<evidence type="ECO:0000256" key="6">
    <source>
        <dbReference type="ARBA" id="ARBA00025643"/>
    </source>
</evidence>
<keyword evidence="4 7" id="KW-0732">Signal</keyword>
<dbReference type="EMBL" id="FOYW01000001">
    <property type="protein sequence ID" value="SFR43498.1"/>
    <property type="molecule type" value="Genomic_DNA"/>
</dbReference>
<dbReference type="SMART" id="SM00858">
    <property type="entry name" value="SAF"/>
    <property type="match status" value="1"/>
</dbReference>
<dbReference type="InterPro" id="IPR017585">
    <property type="entry name" value="SAF_FlgA"/>
</dbReference>
<evidence type="ECO:0000313" key="9">
    <source>
        <dbReference type="EMBL" id="SFR43498.1"/>
    </source>
</evidence>
<dbReference type="CDD" id="cd11614">
    <property type="entry name" value="SAF_CpaB_FlgA_like"/>
    <property type="match status" value="1"/>
</dbReference>
<dbReference type="GO" id="GO:0042597">
    <property type="term" value="C:periplasmic space"/>
    <property type="evidence" value="ECO:0007669"/>
    <property type="project" value="UniProtKB-SubCell"/>
</dbReference>
<dbReference type="RefSeq" id="WP_092008524.1">
    <property type="nucleotide sequence ID" value="NZ_FOYW01000001.1"/>
</dbReference>
<dbReference type="Proteomes" id="UP000198644">
    <property type="component" value="Unassembled WGS sequence"/>
</dbReference>
<dbReference type="PANTHER" id="PTHR36307:SF1">
    <property type="entry name" value="FLAGELLA BASAL BODY P-RING FORMATION PROTEIN FLGA"/>
    <property type="match status" value="1"/>
</dbReference>
<dbReference type="InterPro" id="IPR041231">
    <property type="entry name" value="FlgA_N"/>
</dbReference>
<keyword evidence="9" id="KW-0282">Flagellum</keyword>
<accession>A0A1I6GMV1</accession>
<evidence type="ECO:0000259" key="8">
    <source>
        <dbReference type="SMART" id="SM00858"/>
    </source>
</evidence>
<dbReference type="InterPro" id="IPR013974">
    <property type="entry name" value="SAF"/>
</dbReference>
<dbReference type="InterPro" id="IPR039246">
    <property type="entry name" value="Flagellar_FlgA"/>
</dbReference>
<evidence type="ECO:0000256" key="2">
    <source>
        <dbReference type="ARBA" id="ARBA00010474"/>
    </source>
</evidence>
<dbReference type="STRING" id="650891.SAMN05216203_0284"/>
<dbReference type="Pfam" id="PF13144">
    <property type="entry name" value="ChapFlgA"/>
    <property type="match status" value="1"/>
</dbReference>
<feature type="domain" description="SAF" evidence="8">
    <location>
        <begin position="109"/>
        <end position="171"/>
    </location>
</feature>
<dbReference type="Gene3D" id="2.30.30.760">
    <property type="match status" value="1"/>
</dbReference>
<feature type="chain" id="PRO_5011328688" description="Flagella basal body P-ring formation protein FlgA" evidence="7">
    <location>
        <begin position="20"/>
        <end position="234"/>
    </location>
</feature>
<protein>
    <recommendedName>
        <fullName evidence="3 7">Flagella basal body P-ring formation protein FlgA</fullName>
    </recommendedName>
</protein>
<name>A0A1I6GMV1_9GAMM</name>
<organism evidence="9 10">
    <name type="scientific">Marinobacter daqiaonensis</name>
    <dbReference type="NCBI Taxonomy" id="650891"/>
    <lineage>
        <taxon>Bacteria</taxon>
        <taxon>Pseudomonadati</taxon>
        <taxon>Pseudomonadota</taxon>
        <taxon>Gammaproteobacteria</taxon>
        <taxon>Pseudomonadales</taxon>
        <taxon>Marinobacteraceae</taxon>
        <taxon>Marinobacter</taxon>
    </lineage>
</organism>
<reference evidence="9 10" key="1">
    <citation type="submission" date="2016-10" db="EMBL/GenBank/DDBJ databases">
        <authorList>
            <person name="de Groot N.N."/>
        </authorList>
    </citation>
    <scope>NUCLEOTIDE SEQUENCE [LARGE SCALE GENOMIC DNA]</scope>
    <source>
        <strain evidence="9 10">CGMCC 1.9167</strain>
    </source>
</reference>
<gene>
    <name evidence="9" type="ORF">SAMN05216203_0284</name>
</gene>
<sequence>MRILFLLFTITLSSTQSVADTGSTGPGQILDAARLFLDGFRDEQANQSFRVEYSLGSLDPRLNLAPCPDGMDVAFSGDPWRSTQPSLLVSCGGDRPWRMYLSASMEIHGDALVAARPLARGDRVQANMIRRQPVVVNAVRRGAITDQRQLLGMELKRPVNTGTPFTPDLVVVPDAVSRGDHVMIIATNGAFSVTSRGKALANARVGEQVMVENLASSRRIRGRVVGPGQVEIAM</sequence>
<keyword evidence="7" id="KW-1005">Bacterial flagellum biogenesis</keyword>
<comment type="similarity">
    <text evidence="2 7">Belongs to the FlgA family.</text>
</comment>
<evidence type="ECO:0000313" key="10">
    <source>
        <dbReference type="Proteomes" id="UP000198644"/>
    </source>
</evidence>
<dbReference type="AlphaFoldDB" id="A0A1I6GMV1"/>
<keyword evidence="5 7" id="KW-0574">Periplasm</keyword>
<dbReference type="PANTHER" id="PTHR36307">
    <property type="entry name" value="FLAGELLA BASAL BODY P-RING FORMATION PROTEIN FLGA"/>
    <property type="match status" value="1"/>
</dbReference>
<evidence type="ECO:0000256" key="4">
    <source>
        <dbReference type="ARBA" id="ARBA00022729"/>
    </source>
</evidence>
<dbReference type="Pfam" id="PF17656">
    <property type="entry name" value="ChapFlgA_N"/>
    <property type="match status" value="1"/>
</dbReference>
<evidence type="ECO:0000256" key="3">
    <source>
        <dbReference type="ARBA" id="ARBA00014754"/>
    </source>
</evidence>
<proteinExistence type="inferred from homology"/>
<dbReference type="OrthoDB" id="5729023at2"/>
<dbReference type="NCBIfam" id="TIGR03170">
    <property type="entry name" value="flgA_cterm"/>
    <property type="match status" value="1"/>
</dbReference>